<gene>
    <name evidence="1" type="ORF">UK23_15070</name>
</gene>
<dbReference type="Proteomes" id="UP000033393">
    <property type="component" value="Unassembled WGS sequence"/>
</dbReference>
<sequence length="114" mass="12947">MSASPRPKLPSEHEDVYGLLEDIRLRPELWVPGRRLGTLQTLLWGYGLALEVHGVEEQFAFGSSRDFSSWLAARFGWGMSLGWACAIEEYGGADDPLDLFFRLVDEYRAELKPE</sequence>
<dbReference type="EMBL" id="JYJG01000093">
    <property type="protein sequence ID" value="KJK49047.1"/>
    <property type="molecule type" value="Genomic_DNA"/>
</dbReference>
<name>A0A0F0H430_LENAE</name>
<evidence type="ECO:0000313" key="2">
    <source>
        <dbReference type="Proteomes" id="UP000033393"/>
    </source>
</evidence>
<dbReference type="RefSeq" id="WP_045312136.1">
    <property type="nucleotide sequence ID" value="NZ_JYJG01000093.1"/>
</dbReference>
<comment type="caution">
    <text evidence="1">The sequence shown here is derived from an EMBL/GenBank/DDBJ whole genome shotgun (WGS) entry which is preliminary data.</text>
</comment>
<dbReference type="PATRIC" id="fig|68170.10.peg.3319"/>
<protein>
    <submittedName>
        <fullName evidence="1">Uncharacterized protein</fullName>
    </submittedName>
</protein>
<evidence type="ECO:0000313" key="1">
    <source>
        <dbReference type="EMBL" id="KJK49047.1"/>
    </source>
</evidence>
<dbReference type="AlphaFoldDB" id="A0A0F0H430"/>
<keyword evidence="2" id="KW-1185">Reference proteome</keyword>
<organism evidence="1 2">
    <name type="scientific">Lentzea aerocolonigenes</name>
    <name type="common">Lechevalieria aerocolonigenes</name>
    <name type="synonym">Saccharothrix aerocolonigenes</name>
    <dbReference type="NCBI Taxonomy" id="68170"/>
    <lineage>
        <taxon>Bacteria</taxon>
        <taxon>Bacillati</taxon>
        <taxon>Actinomycetota</taxon>
        <taxon>Actinomycetes</taxon>
        <taxon>Pseudonocardiales</taxon>
        <taxon>Pseudonocardiaceae</taxon>
        <taxon>Lentzea</taxon>
    </lineage>
</organism>
<proteinExistence type="predicted"/>
<accession>A0A0F0H430</accession>
<reference evidence="1 2" key="1">
    <citation type="submission" date="2015-02" db="EMBL/GenBank/DDBJ databases">
        <authorList>
            <person name="Ju K.-S."/>
            <person name="Doroghazi J.R."/>
            <person name="Metcalf W."/>
        </authorList>
    </citation>
    <scope>NUCLEOTIDE SEQUENCE [LARGE SCALE GENOMIC DNA]</scope>
    <source>
        <strain evidence="1 2">NRRL B-16140</strain>
    </source>
</reference>
<dbReference type="OrthoDB" id="3542022at2"/>